<sequence length="114" mass="12944">MTVQQAFGRPEVTHHLWICVLKPEKWSSAASPSFESTPYCLSCTYCQWCAVQQLDTCPAEVIRRFINRSWRFMSAYRMGLTGKAAEWAVKKQKGHCQVSCSTMMSIEAVLDTVS</sequence>
<proteinExistence type="predicted"/>
<reference evidence="1 2" key="1">
    <citation type="submission" date="2014-04" db="EMBL/GenBank/DDBJ databases">
        <authorList>
            <consortium name="DOE Joint Genome Institute"/>
            <person name="Kuo A."/>
            <person name="Kohler A."/>
            <person name="Nagy L.G."/>
            <person name="Floudas D."/>
            <person name="Copeland A."/>
            <person name="Barry K.W."/>
            <person name="Cichocki N."/>
            <person name="Veneault-Fourrey C."/>
            <person name="LaButti K."/>
            <person name="Lindquist E.A."/>
            <person name="Lipzen A."/>
            <person name="Lundell T."/>
            <person name="Morin E."/>
            <person name="Murat C."/>
            <person name="Sun H."/>
            <person name="Tunlid A."/>
            <person name="Henrissat B."/>
            <person name="Grigoriev I.V."/>
            <person name="Hibbett D.S."/>
            <person name="Martin F."/>
            <person name="Nordberg H.P."/>
            <person name="Cantor M.N."/>
            <person name="Hua S.X."/>
        </authorList>
    </citation>
    <scope>NUCLEOTIDE SEQUENCE [LARGE SCALE GENOMIC DNA]</scope>
    <source>
        <strain evidence="1 2">Foug A</strain>
    </source>
</reference>
<gene>
    <name evidence="1" type="ORF">SCLCIDRAFT_109274</name>
</gene>
<dbReference type="AlphaFoldDB" id="A0A0C3EEV4"/>
<evidence type="ECO:0000313" key="1">
    <source>
        <dbReference type="EMBL" id="KIM66834.1"/>
    </source>
</evidence>
<name>A0A0C3EEV4_9AGAM</name>
<accession>A0A0C3EEV4</accession>
<dbReference type="InParanoid" id="A0A0C3EEV4"/>
<dbReference type="Proteomes" id="UP000053989">
    <property type="component" value="Unassembled WGS sequence"/>
</dbReference>
<dbReference type="EMBL" id="KN822015">
    <property type="protein sequence ID" value="KIM66834.1"/>
    <property type="molecule type" value="Genomic_DNA"/>
</dbReference>
<dbReference type="HOGENOM" id="CLU_2122510_0_0_1"/>
<reference evidence="2" key="2">
    <citation type="submission" date="2015-01" db="EMBL/GenBank/DDBJ databases">
        <title>Evolutionary Origins and Diversification of the Mycorrhizal Mutualists.</title>
        <authorList>
            <consortium name="DOE Joint Genome Institute"/>
            <consortium name="Mycorrhizal Genomics Consortium"/>
            <person name="Kohler A."/>
            <person name="Kuo A."/>
            <person name="Nagy L.G."/>
            <person name="Floudas D."/>
            <person name="Copeland A."/>
            <person name="Barry K.W."/>
            <person name="Cichocki N."/>
            <person name="Veneault-Fourrey C."/>
            <person name="LaButti K."/>
            <person name="Lindquist E.A."/>
            <person name="Lipzen A."/>
            <person name="Lundell T."/>
            <person name="Morin E."/>
            <person name="Murat C."/>
            <person name="Riley R."/>
            <person name="Ohm R."/>
            <person name="Sun H."/>
            <person name="Tunlid A."/>
            <person name="Henrissat B."/>
            <person name="Grigoriev I.V."/>
            <person name="Hibbett D.S."/>
            <person name="Martin F."/>
        </authorList>
    </citation>
    <scope>NUCLEOTIDE SEQUENCE [LARGE SCALE GENOMIC DNA]</scope>
    <source>
        <strain evidence="2">Foug A</strain>
    </source>
</reference>
<dbReference type="OrthoDB" id="10044727at2759"/>
<organism evidence="1 2">
    <name type="scientific">Scleroderma citrinum Foug A</name>
    <dbReference type="NCBI Taxonomy" id="1036808"/>
    <lineage>
        <taxon>Eukaryota</taxon>
        <taxon>Fungi</taxon>
        <taxon>Dikarya</taxon>
        <taxon>Basidiomycota</taxon>
        <taxon>Agaricomycotina</taxon>
        <taxon>Agaricomycetes</taxon>
        <taxon>Agaricomycetidae</taxon>
        <taxon>Boletales</taxon>
        <taxon>Sclerodermatineae</taxon>
        <taxon>Sclerodermataceae</taxon>
        <taxon>Scleroderma</taxon>
    </lineage>
</organism>
<evidence type="ECO:0000313" key="2">
    <source>
        <dbReference type="Proteomes" id="UP000053989"/>
    </source>
</evidence>
<protein>
    <submittedName>
        <fullName evidence="1">Uncharacterized protein</fullName>
    </submittedName>
</protein>
<keyword evidence="2" id="KW-1185">Reference proteome</keyword>